<gene>
    <name evidence="1" type="ORF">NP493_315g00027</name>
</gene>
<evidence type="ECO:0000313" key="2">
    <source>
        <dbReference type="Proteomes" id="UP001209878"/>
    </source>
</evidence>
<dbReference type="EMBL" id="JAODUO010000315">
    <property type="protein sequence ID" value="KAK2183315.1"/>
    <property type="molecule type" value="Genomic_DNA"/>
</dbReference>
<comment type="caution">
    <text evidence="1">The sequence shown here is derived from an EMBL/GenBank/DDBJ whole genome shotgun (WGS) entry which is preliminary data.</text>
</comment>
<dbReference type="Proteomes" id="UP001209878">
    <property type="component" value="Unassembled WGS sequence"/>
</dbReference>
<name>A0AAD9L6F6_RIDPI</name>
<dbReference type="AlphaFoldDB" id="A0AAD9L6F6"/>
<keyword evidence="2" id="KW-1185">Reference proteome</keyword>
<proteinExistence type="predicted"/>
<evidence type="ECO:0000313" key="1">
    <source>
        <dbReference type="EMBL" id="KAK2183315.1"/>
    </source>
</evidence>
<protein>
    <submittedName>
        <fullName evidence="1">Uncharacterized protein</fullName>
    </submittedName>
</protein>
<accession>A0AAD9L6F6</accession>
<organism evidence="1 2">
    <name type="scientific">Ridgeia piscesae</name>
    <name type="common">Tubeworm</name>
    <dbReference type="NCBI Taxonomy" id="27915"/>
    <lineage>
        <taxon>Eukaryota</taxon>
        <taxon>Metazoa</taxon>
        <taxon>Spiralia</taxon>
        <taxon>Lophotrochozoa</taxon>
        <taxon>Annelida</taxon>
        <taxon>Polychaeta</taxon>
        <taxon>Sedentaria</taxon>
        <taxon>Canalipalpata</taxon>
        <taxon>Sabellida</taxon>
        <taxon>Siboglinidae</taxon>
        <taxon>Ridgeia</taxon>
    </lineage>
</organism>
<reference evidence="1" key="1">
    <citation type="journal article" date="2023" name="Mol. Biol. Evol.">
        <title>Third-Generation Sequencing Reveals the Adaptive Role of the Epigenome in Three Deep-Sea Polychaetes.</title>
        <authorList>
            <person name="Perez M."/>
            <person name="Aroh O."/>
            <person name="Sun Y."/>
            <person name="Lan Y."/>
            <person name="Juniper S.K."/>
            <person name="Young C.R."/>
            <person name="Angers B."/>
            <person name="Qian P.Y."/>
        </authorList>
    </citation>
    <scope>NUCLEOTIDE SEQUENCE</scope>
    <source>
        <strain evidence="1">R07B-5</strain>
    </source>
</reference>
<sequence length="97" mass="10937">MMRRGPDNSSVSFGISDAFSWKTNTLSRAQHWADVKSLNTPLNNISVMRSSSALQISHATRPFISMTSDAVAYPIRRRTLFRHFSSSICSSDLFFFS</sequence>